<dbReference type="GO" id="GO:0000014">
    <property type="term" value="F:single-stranded DNA endodeoxyribonuclease activity"/>
    <property type="evidence" value="ECO:0007669"/>
    <property type="project" value="TreeGrafter"/>
</dbReference>
<proteinExistence type="predicted"/>
<dbReference type="GO" id="GO:0006303">
    <property type="term" value="P:double-strand break repair via nonhomologous end joining"/>
    <property type="evidence" value="ECO:0007669"/>
    <property type="project" value="TreeGrafter"/>
</dbReference>
<dbReference type="EMBL" id="KQ414618">
    <property type="protein sequence ID" value="KOC67870.1"/>
    <property type="molecule type" value="Genomic_DNA"/>
</dbReference>
<keyword evidence="1" id="KW-0808">Transferase</keyword>
<organism evidence="1 2">
    <name type="scientific">Habropoda laboriosa</name>
    <dbReference type="NCBI Taxonomy" id="597456"/>
    <lineage>
        <taxon>Eukaryota</taxon>
        <taxon>Metazoa</taxon>
        <taxon>Ecdysozoa</taxon>
        <taxon>Arthropoda</taxon>
        <taxon>Hexapoda</taxon>
        <taxon>Insecta</taxon>
        <taxon>Pterygota</taxon>
        <taxon>Neoptera</taxon>
        <taxon>Endopterygota</taxon>
        <taxon>Hymenoptera</taxon>
        <taxon>Apocrita</taxon>
        <taxon>Aculeata</taxon>
        <taxon>Apoidea</taxon>
        <taxon>Anthophila</taxon>
        <taxon>Apidae</taxon>
        <taxon>Habropoda</taxon>
    </lineage>
</organism>
<dbReference type="STRING" id="597456.A0A0L7RAL0"/>
<dbReference type="Proteomes" id="UP000053825">
    <property type="component" value="Unassembled WGS sequence"/>
</dbReference>
<dbReference type="GO" id="GO:0044547">
    <property type="term" value="F:DNA topoisomerase binding"/>
    <property type="evidence" value="ECO:0007669"/>
    <property type="project" value="TreeGrafter"/>
</dbReference>
<reference evidence="1 2" key="1">
    <citation type="submission" date="2015-07" db="EMBL/GenBank/DDBJ databases">
        <title>The genome of Habropoda laboriosa.</title>
        <authorList>
            <person name="Pan H."/>
            <person name="Kapheim K."/>
        </authorList>
    </citation>
    <scope>NUCLEOTIDE SEQUENCE [LARGE SCALE GENOMIC DNA]</scope>
    <source>
        <strain evidence="1">0110345459</strain>
    </source>
</reference>
<dbReference type="InterPro" id="IPR036397">
    <property type="entry name" value="RNaseH_sf"/>
</dbReference>
<gene>
    <name evidence="1" type="ORF">WH47_12200</name>
</gene>
<keyword evidence="1" id="KW-0489">Methyltransferase</keyword>
<keyword evidence="2" id="KW-1185">Reference proteome</keyword>
<dbReference type="AlphaFoldDB" id="A0A0L7RAL0"/>
<dbReference type="GO" id="GO:0015074">
    <property type="term" value="P:DNA integration"/>
    <property type="evidence" value="ECO:0007669"/>
    <property type="project" value="TreeGrafter"/>
</dbReference>
<dbReference type="GO" id="GO:0005634">
    <property type="term" value="C:nucleus"/>
    <property type="evidence" value="ECO:0007669"/>
    <property type="project" value="TreeGrafter"/>
</dbReference>
<accession>A0A0L7RAL0</accession>
<dbReference type="PANTHER" id="PTHR46060:SF2">
    <property type="entry name" value="HISTONE-LYSINE N-METHYLTRANSFERASE SETMAR"/>
    <property type="match status" value="1"/>
</dbReference>
<name>A0A0L7RAL0_9HYME</name>
<dbReference type="GO" id="GO:0035861">
    <property type="term" value="C:site of double-strand break"/>
    <property type="evidence" value="ECO:0007669"/>
    <property type="project" value="TreeGrafter"/>
</dbReference>
<sequence>MFDIILKMDMQKKHFRRIMLFYFKTGKNATETGKSCVRKKKNWFAVFRTGDISLKDAPRSDRPQEINIDQVKSIIDTNPRYTTRDIVEILKTSKSSVENLDAWNNIVTICLVWLNADMLFFSSASCVIACSTLNKGFLTVVPWLYRSLSSVQSCHGWIFLRQNSTLIGFPRQISPPATLFHPATCLSFRTMFTGVLPSNFPIGQLFTANSQGYSVSQLMLMHKKLFFEQPSLVNRKGPMLLRDNARPHVSQFTIRTIHELGYQTLKHPPYSPDLSPTDYHFFKHFDNFLREKIFRNKEDAVNTFVEFINSRTPDFYCNGIGTLAKRWKKFIESNGDYFD</sequence>
<dbReference type="GO" id="GO:0000729">
    <property type="term" value="P:DNA double-strand break processing"/>
    <property type="evidence" value="ECO:0007669"/>
    <property type="project" value="TreeGrafter"/>
</dbReference>
<dbReference type="GO" id="GO:0003697">
    <property type="term" value="F:single-stranded DNA binding"/>
    <property type="evidence" value="ECO:0007669"/>
    <property type="project" value="TreeGrafter"/>
</dbReference>
<dbReference type="GO" id="GO:0000793">
    <property type="term" value="C:condensed chromosome"/>
    <property type="evidence" value="ECO:0007669"/>
    <property type="project" value="TreeGrafter"/>
</dbReference>
<dbReference type="GO" id="GO:0031297">
    <property type="term" value="P:replication fork processing"/>
    <property type="evidence" value="ECO:0007669"/>
    <property type="project" value="TreeGrafter"/>
</dbReference>
<dbReference type="InterPro" id="IPR052709">
    <property type="entry name" value="Transposase-MT_Hybrid"/>
</dbReference>
<dbReference type="GO" id="GO:0044774">
    <property type="term" value="P:mitotic DNA integrity checkpoint signaling"/>
    <property type="evidence" value="ECO:0007669"/>
    <property type="project" value="TreeGrafter"/>
</dbReference>
<dbReference type="GO" id="GO:0003690">
    <property type="term" value="F:double-stranded DNA binding"/>
    <property type="evidence" value="ECO:0007669"/>
    <property type="project" value="TreeGrafter"/>
</dbReference>
<dbReference type="Gene3D" id="3.30.420.10">
    <property type="entry name" value="Ribonuclease H-like superfamily/Ribonuclease H"/>
    <property type="match status" value="1"/>
</dbReference>
<evidence type="ECO:0000313" key="1">
    <source>
        <dbReference type="EMBL" id="KOC67870.1"/>
    </source>
</evidence>
<dbReference type="OrthoDB" id="10032414at2759"/>
<protein>
    <submittedName>
        <fullName evidence="1">Histone-lysine N-methyltransferase SETMAR</fullName>
    </submittedName>
</protein>
<dbReference type="PANTHER" id="PTHR46060">
    <property type="entry name" value="MARINER MOS1 TRANSPOSASE-LIKE PROTEIN"/>
    <property type="match status" value="1"/>
</dbReference>
<dbReference type="GO" id="GO:0046975">
    <property type="term" value="F:histone H3K36 methyltransferase activity"/>
    <property type="evidence" value="ECO:0007669"/>
    <property type="project" value="TreeGrafter"/>
</dbReference>
<dbReference type="GO" id="GO:0032259">
    <property type="term" value="P:methylation"/>
    <property type="evidence" value="ECO:0007669"/>
    <property type="project" value="UniProtKB-KW"/>
</dbReference>
<evidence type="ECO:0000313" key="2">
    <source>
        <dbReference type="Proteomes" id="UP000053825"/>
    </source>
</evidence>
<dbReference type="GO" id="GO:0042800">
    <property type="term" value="F:histone H3K4 methyltransferase activity"/>
    <property type="evidence" value="ECO:0007669"/>
    <property type="project" value="TreeGrafter"/>
</dbReference>